<dbReference type="EMBL" id="GL945434">
    <property type="protein sequence ID" value="EGO24793.1"/>
    <property type="molecule type" value="Genomic_DNA"/>
</dbReference>
<dbReference type="RefSeq" id="XP_007318812.1">
    <property type="nucleotide sequence ID" value="XM_007318750.1"/>
</dbReference>
<gene>
    <name evidence="1" type="ORF">SERLADRAFT_390601</name>
</gene>
<dbReference type="KEGG" id="sla:SERLADRAFT_390601"/>
<dbReference type="AlphaFoldDB" id="F8NY31"/>
<proteinExistence type="predicted"/>
<reference evidence="1" key="1">
    <citation type="submission" date="2011-04" db="EMBL/GenBank/DDBJ databases">
        <title>Evolution of plant cell wall degrading machinery underlies the functional diversity of forest fungi.</title>
        <authorList>
            <consortium name="US DOE Joint Genome Institute (JGI-PGF)"/>
            <person name="Eastwood D.C."/>
            <person name="Floudas D."/>
            <person name="Binder M."/>
            <person name="Majcherczyk A."/>
            <person name="Schneider P."/>
            <person name="Aerts A."/>
            <person name="Asiegbu F.O."/>
            <person name="Baker S.E."/>
            <person name="Barry K."/>
            <person name="Bendiksby M."/>
            <person name="Blumentritt M."/>
            <person name="Coutinho P.M."/>
            <person name="Cullen D."/>
            <person name="Cullen D."/>
            <person name="Gathman A."/>
            <person name="Goodell B."/>
            <person name="Henrissat B."/>
            <person name="Ihrmark K."/>
            <person name="Kauserud H."/>
            <person name="Kohler A."/>
            <person name="LaButti K."/>
            <person name="Lapidus A."/>
            <person name="Lavin J.L."/>
            <person name="Lee Y.-H."/>
            <person name="Lindquist E."/>
            <person name="Lilly W."/>
            <person name="Lucas S."/>
            <person name="Morin E."/>
            <person name="Murat C."/>
            <person name="Oguiza J.A."/>
            <person name="Park J."/>
            <person name="Pisabarro A.G."/>
            <person name="Riley R."/>
            <person name="Rosling A."/>
            <person name="Salamov A."/>
            <person name="Schmidt O."/>
            <person name="Schmutz J."/>
            <person name="Skrede I."/>
            <person name="Stenlid J."/>
            <person name="Wiebenga A."/>
            <person name="Xie X."/>
            <person name="Kues U."/>
            <person name="Hibbett D.S."/>
            <person name="Hoffmeister D."/>
            <person name="Hogberg N."/>
            <person name="Martin F."/>
            <person name="Grigoriev I.V."/>
            <person name="Watkinson S.C."/>
        </authorList>
    </citation>
    <scope>NUCLEOTIDE SEQUENCE</scope>
    <source>
        <strain evidence="1">S7.9</strain>
    </source>
</reference>
<organism>
    <name type="scientific">Serpula lacrymans var. lacrymans (strain S7.9)</name>
    <name type="common">Dry rot fungus</name>
    <dbReference type="NCBI Taxonomy" id="578457"/>
    <lineage>
        <taxon>Eukaryota</taxon>
        <taxon>Fungi</taxon>
        <taxon>Dikarya</taxon>
        <taxon>Basidiomycota</taxon>
        <taxon>Agaricomycotina</taxon>
        <taxon>Agaricomycetes</taxon>
        <taxon>Agaricomycetidae</taxon>
        <taxon>Boletales</taxon>
        <taxon>Coniophorineae</taxon>
        <taxon>Serpulaceae</taxon>
        <taxon>Serpula</taxon>
    </lineage>
</organism>
<evidence type="ECO:0000313" key="1">
    <source>
        <dbReference type="EMBL" id="EGO24793.1"/>
    </source>
</evidence>
<name>F8NY31_SERL9</name>
<dbReference type="Proteomes" id="UP000008064">
    <property type="component" value="Unassembled WGS sequence"/>
</dbReference>
<accession>F8NY31</accession>
<sequence length="52" mass="5966">MNGGENADCDALEVLWRNSELEWHLIGRKKTWRRHAKMGCVEMGETLHIVSG</sequence>
<protein>
    <submittedName>
        <fullName evidence="1">Uncharacterized protein</fullName>
    </submittedName>
</protein>
<dbReference type="HOGENOM" id="CLU_3088732_0_0_1"/>
<dbReference type="GeneID" id="18811447"/>